<reference evidence="1" key="1">
    <citation type="journal article" date="2015" name="Nature">
        <title>Complex archaea that bridge the gap between prokaryotes and eukaryotes.</title>
        <authorList>
            <person name="Spang A."/>
            <person name="Saw J.H."/>
            <person name="Jorgensen S.L."/>
            <person name="Zaremba-Niedzwiedzka K."/>
            <person name="Martijn J."/>
            <person name="Lind A.E."/>
            <person name="van Eijk R."/>
            <person name="Schleper C."/>
            <person name="Guy L."/>
            <person name="Ettema T.J."/>
        </authorList>
    </citation>
    <scope>NUCLEOTIDE SEQUENCE</scope>
</reference>
<evidence type="ECO:0000313" key="1">
    <source>
        <dbReference type="EMBL" id="KKN42885.1"/>
    </source>
</evidence>
<name>A0A0F9QFP5_9ZZZZ</name>
<gene>
    <name evidence="1" type="ORF">LCGC14_0708820</name>
</gene>
<sequence length="323" mass="37696">MTGKDINDLSIFGDYKQLENRVTTALLHILNVGGEELIRFIMNRLNRDLPSSKISISAQDKQGRSVPDGTLECSFKFKIFIESKIQLNAINSVQMERHKELVEGIKENILLYITPDIKKPDILENLIVWANWGGILKWISEYIENNDINEGDLLFYLHDNFETLLVNNILITLEWNSEKNDRVVVFAGGIYGEPVAIKYKMYFCPKTRNIKPSGYVSFYRNWRIEYCFKINDPPETAKLLEIPQILEYFKEKGILDKAKQKPEEFSWIYEPVKLFRLGERVEINKIENDKKNEYGIPIPFLYGNQRYTTIEKLRGATKTSHLL</sequence>
<organism evidence="1">
    <name type="scientific">marine sediment metagenome</name>
    <dbReference type="NCBI Taxonomy" id="412755"/>
    <lineage>
        <taxon>unclassified sequences</taxon>
        <taxon>metagenomes</taxon>
        <taxon>ecological metagenomes</taxon>
    </lineage>
</organism>
<proteinExistence type="predicted"/>
<dbReference type="AlphaFoldDB" id="A0A0F9QFP5"/>
<accession>A0A0F9QFP5</accession>
<dbReference type="EMBL" id="LAZR01001551">
    <property type="protein sequence ID" value="KKN42885.1"/>
    <property type="molecule type" value="Genomic_DNA"/>
</dbReference>
<protein>
    <submittedName>
        <fullName evidence="1">Uncharacterized protein</fullName>
    </submittedName>
</protein>
<comment type="caution">
    <text evidence="1">The sequence shown here is derived from an EMBL/GenBank/DDBJ whole genome shotgun (WGS) entry which is preliminary data.</text>
</comment>